<accession>A0A4Y1Z7V3</accession>
<organism evidence="1 2">
    <name type="scientific">Sporolactobacillus inulinus</name>
    <dbReference type="NCBI Taxonomy" id="2078"/>
    <lineage>
        <taxon>Bacteria</taxon>
        <taxon>Bacillati</taxon>
        <taxon>Bacillota</taxon>
        <taxon>Bacilli</taxon>
        <taxon>Bacillales</taxon>
        <taxon>Sporolactobacillaceae</taxon>
        <taxon>Sporolactobacillus</taxon>
    </lineage>
</organism>
<sequence>MPANHLHLCRYFVIKCSMVFQMQSFPILVRFIGKRESYNVANAWDE</sequence>
<gene>
    <name evidence="1" type="ORF">NBRC111894_661</name>
</gene>
<evidence type="ECO:0000313" key="2">
    <source>
        <dbReference type="Proteomes" id="UP000319716"/>
    </source>
</evidence>
<dbReference type="EMBL" id="BEXB01000003">
    <property type="protein sequence ID" value="GAY75107.1"/>
    <property type="molecule type" value="Genomic_DNA"/>
</dbReference>
<dbReference type="Proteomes" id="UP000319716">
    <property type="component" value="Unassembled WGS sequence"/>
</dbReference>
<dbReference type="AlphaFoldDB" id="A0A4Y1Z7V3"/>
<evidence type="ECO:0000313" key="1">
    <source>
        <dbReference type="EMBL" id="GAY75107.1"/>
    </source>
</evidence>
<reference evidence="1 2" key="1">
    <citation type="submission" date="2017-11" db="EMBL/GenBank/DDBJ databases">
        <title>Draft Genome Sequence of Sporolactobacillus inulinus NBRC 111894 Isolated from Koso, a Japanese Sugar-Vegetable Fermented Beverage.</title>
        <authorList>
            <person name="Chiou T.Y."/>
            <person name="Oshima K."/>
            <person name="Suda W."/>
            <person name="Hattori M."/>
            <person name="Takahashi T."/>
        </authorList>
    </citation>
    <scope>NUCLEOTIDE SEQUENCE [LARGE SCALE GENOMIC DNA]</scope>
    <source>
        <strain evidence="1 2">NBRC111894</strain>
    </source>
</reference>
<name>A0A4Y1Z7V3_9BACL</name>
<comment type="caution">
    <text evidence="1">The sequence shown here is derived from an EMBL/GenBank/DDBJ whole genome shotgun (WGS) entry which is preliminary data.</text>
</comment>
<proteinExistence type="predicted"/>
<protein>
    <submittedName>
        <fullName evidence="1">Uncharacterized protein</fullName>
    </submittedName>
</protein>